<name>A0A915Q7F9_9BILA</name>
<accession>A0A915Q7F9</accession>
<evidence type="ECO:0000313" key="1">
    <source>
        <dbReference type="Proteomes" id="UP000887581"/>
    </source>
</evidence>
<keyword evidence="1" id="KW-1185">Reference proteome</keyword>
<protein>
    <submittedName>
        <fullName evidence="2">Uncharacterized protein</fullName>
    </submittedName>
</protein>
<reference evidence="2" key="1">
    <citation type="submission" date="2022-11" db="UniProtKB">
        <authorList>
            <consortium name="WormBaseParasite"/>
        </authorList>
    </citation>
    <scope>IDENTIFICATION</scope>
</reference>
<sequence>MLSRETYNYRRQDKCATQIWSQIENGRWSQVAVWLASSSPLRLRRCVSLPEFVIGSVSEEPVFCSSFQFAVYLSALSR</sequence>
<dbReference type="Proteomes" id="UP000887581">
    <property type="component" value="Unplaced"/>
</dbReference>
<evidence type="ECO:0000313" key="2">
    <source>
        <dbReference type="WBParaSite" id="sdigi.contig8.g968.t1"/>
    </source>
</evidence>
<organism evidence="1 2">
    <name type="scientific">Setaria digitata</name>
    <dbReference type="NCBI Taxonomy" id="48799"/>
    <lineage>
        <taxon>Eukaryota</taxon>
        <taxon>Metazoa</taxon>
        <taxon>Ecdysozoa</taxon>
        <taxon>Nematoda</taxon>
        <taxon>Chromadorea</taxon>
        <taxon>Rhabditida</taxon>
        <taxon>Spirurina</taxon>
        <taxon>Spiruromorpha</taxon>
        <taxon>Filarioidea</taxon>
        <taxon>Setariidae</taxon>
        <taxon>Setaria</taxon>
    </lineage>
</organism>
<dbReference type="AlphaFoldDB" id="A0A915Q7F9"/>
<dbReference type="WBParaSite" id="sdigi.contig8.g968.t1">
    <property type="protein sequence ID" value="sdigi.contig8.g968.t1"/>
    <property type="gene ID" value="sdigi.contig8.g968"/>
</dbReference>
<proteinExistence type="predicted"/>